<evidence type="ECO:0000313" key="2">
    <source>
        <dbReference type="EMBL" id="PVD18747.1"/>
    </source>
</evidence>
<reference evidence="2 3" key="1">
    <citation type="submission" date="2018-04" db="EMBL/GenBank/DDBJ databases">
        <title>The genome of golden apple snail Pomacea canaliculata provides insight into stress tolerance and invasive adaptation.</title>
        <authorList>
            <person name="Liu C."/>
            <person name="Liu B."/>
            <person name="Ren Y."/>
            <person name="Zhang Y."/>
            <person name="Wang H."/>
            <person name="Li S."/>
            <person name="Jiang F."/>
            <person name="Yin L."/>
            <person name="Zhang G."/>
            <person name="Qian W."/>
            <person name="Fan W."/>
        </authorList>
    </citation>
    <scope>NUCLEOTIDE SEQUENCE [LARGE SCALE GENOMIC DNA]</scope>
    <source>
        <strain evidence="2">SZHN2017</strain>
        <tissue evidence="2">Muscle</tissue>
    </source>
</reference>
<dbReference type="PANTHER" id="PTHR38337:SF1">
    <property type="entry name" value="GUSTATORY RECEPTOR"/>
    <property type="match status" value="1"/>
</dbReference>
<keyword evidence="1" id="KW-0812">Transmembrane</keyword>
<feature type="transmembrane region" description="Helical" evidence="1">
    <location>
        <begin position="414"/>
        <end position="434"/>
    </location>
</feature>
<gene>
    <name evidence="2" type="ORF">C0Q70_21298</name>
</gene>
<feature type="transmembrane region" description="Helical" evidence="1">
    <location>
        <begin position="145"/>
        <end position="165"/>
    </location>
</feature>
<accession>A0A2T7NC65</accession>
<organism evidence="2 3">
    <name type="scientific">Pomacea canaliculata</name>
    <name type="common">Golden apple snail</name>
    <dbReference type="NCBI Taxonomy" id="400727"/>
    <lineage>
        <taxon>Eukaryota</taxon>
        <taxon>Metazoa</taxon>
        <taxon>Spiralia</taxon>
        <taxon>Lophotrochozoa</taxon>
        <taxon>Mollusca</taxon>
        <taxon>Gastropoda</taxon>
        <taxon>Caenogastropoda</taxon>
        <taxon>Architaenioglossa</taxon>
        <taxon>Ampullarioidea</taxon>
        <taxon>Ampullariidae</taxon>
        <taxon>Pomacea</taxon>
    </lineage>
</organism>
<feature type="transmembrane region" description="Helical" evidence="1">
    <location>
        <begin position="315"/>
        <end position="336"/>
    </location>
</feature>
<dbReference type="Proteomes" id="UP000245119">
    <property type="component" value="Linkage Group LG14"/>
</dbReference>
<comment type="caution">
    <text evidence="2">The sequence shown here is derived from an EMBL/GenBank/DDBJ whole genome shotgun (WGS) entry which is preliminary data.</text>
</comment>
<evidence type="ECO:0000313" key="3">
    <source>
        <dbReference type="Proteomes" id="UP000245119"/>
    </source>
</evidence>
<keyword evidence="1" id="KW-0472">Membrane</keyword>
<dbReference type="STRING" id="400727.A0A2T7NC65"/>
<dbReference type="OrthoDB" id="6020333at2759"/>
<feature type="transmembrane region" description="Helical" evidence="1">
    <location>
        <begin position="231"/>
        <end position="252"/>
    </location>
</feature>
<keyword evidence="3" id="KW-1185">Reference proteome</keyword>
<evidence type="ECO:0000256" key="1">
    <source>
        <dbReference type="SAM" id="Phobius"/>
    </source>
</evidence>
<name>A0A2T7NC65_POMCA</name>
<sequence>MQRDPSNTFIAGSFSDARSYALMSTSVNDDDASKAGHPKSDKAVVPQDRSVVIEAAVSTVNSIAEELQHVSRMSNSDSITKSYNSRDSYGSVVDIRDFSEDSINFTTSTLRKCKHQVLKPYWGLLIFIGWRVFRHDVASARHLGIHIFNFLYPCLLILLLLYTYMYEVVACEWKLNITKDTKILTTLRPVSTTTKNATNITTFATPFLTIVPAKVPTHIINHSPQPCEHIITTYLIPNILHFIAYALGFYFFRIQDNEQLYAMMEKCEMVMFYLRGLTLRLQEKSTDIKTAMKDILLLRQSLGLLNGTISKMTSLVLVILAELTVIGFSILAVNAYDIPKVWTYRSVFPVVWALMLGFPLFQAARVNSVCLRLRKISLEMRVFGYKNSSLLELDSFLQFVHCTKLKAKLFHIPILPSYIISFCILTSFIFLILFQTNSIGPKNYFV</sequence>
<evidence type="ECO:0008006" key="4">
    <source>
        <dbReference type="Google" id="ProtNLM"/>
    </source>
</evidence>
<dbReference type="AlphaFoldDB" id="A0A2T7NC65"/>
<protein>
    <recommendedName>
        <fullName evidence="4">Gustatory receptor</fullName>
    </recommendedName>
</protein>
<proteinExistence type="predicted"/>
<dbReference type="EMBL" id="PZQS01000014">
    <property type="protein sequence ID" value="PVD18747.1"/>
    <property type="molecule type" value="Genomic_DNA"/>
</dbReference>
<feature type="transmembrane region" description="Helical" evidence="1">
    <location>
        <begin position="342"/>
        <end position="364"/>
    </location>
</feature>
<keyword evidence="1" id="KW-1133">Transmembrane helix</keyword>
<dbReference type="PANTHER" id="PTHR38337">
    <property type="entry name" value="AGAP010540-PA"/>
    <property type="match status" value="1"/>
</dbReference>